<evidence type="ECO:0000256" key="8">
    <source>
        <dbReference type="ARBA" id="ARBA00023306"/>
    </source>
</evidence>
<evidence type="ECO:0000259" key="11">
    <source>
        <dbReference type="PROSITE" id="PS50893"/>
    </source>
</evidence>
<dbReference type="PROSITE" id="PS50893">
    <property type="entry name" value="ABC_TRANSPORTER_2"/>
    <property type="match status" value="1"/>
</dbReference>
<dbReference type="Gene3D" id="3.40.50.300">
    <property type="entry name" value="P-loop containing nucleotide triphosphate hydrolases"/>
    <property type="match status" value="1"/>
</dbReference>
<dbReference type="InterPro" id="IPR005286">
    <property type="entry name" value="Cell_div_FtsE"/>
</dbReference>
<proteinExistence type="inferred from homology"/>
<dbReference type="NCBIfam" id="TIGR02673">
    <property type="entry name" value="FtsE"/>
    <property type="match status" value="1"/>
</dbReference>
<comment type="function">
    <text evidence="9">Part of the ABC transporter FtsEX involved in cellular division.</text>
</comment>
<comment type="similarity">
    <text evidence="1 9">Belongs to the ABC transporter superfamily.</text>
</comment>
<evidence type="ECO:0000256" key="5">
    <source>
        <dbReference type="ARBA" id="ARBA00022741"/>
    </source>
</evidence>
<comment type="caution">
    <text evidence="12">The sequence shown here is derived from an EMBL/GenBank/DDBJ whole genome shotgun (WGS) entry which is preliminary data.</text>
</comment>
<evidence type="ECO:0000256" key="9">
    <source>
        <dbReference type="RuleBase" id="RU365094"/>
    </source>
</evidence>
<evidence type="ECO:0000256" key="4">
    <source>
        <dbReference type="ARBA" id="ARBA00022618"/>
    </source>
</evidence>
<dbReference type="InterPro" id="IPR017871">
    <property type="entry name" value="ABC_transporter-like_CS"/>
</dbReference>
<dbReference type="GO" id="GO:0051301">
    <property type="term" value="P:cell division"/>
    <property type="evidence" value="ECO:0007669"/>
    <property type="project" value="UniProtKB-UniRule"/>
</dbReference>
<dbReference type="InterPro" id="IPR003439">
    <property type="entry name" value="ABC_transporter-like_ATP-bd"/>
</dbReference>
<protein>
    <recommendedName>
        <fullName evidence="2 9">Cell division ATP-binding protein FtsE</fullName>
    </recommendedName>
</protein>
<keyword evidence="8 9" id="KW-0131">Cell cycle</keyword>
<keyword evidence="6 9" id="KW-0067">ATP-binding</keyword>
<dbReference type="PANTHER" id="PTHR24220:SF470">
    <property type="entry name" value="CELL DIVISION ATP-BINDING PROTEIN FTSE"/>
    <property type="match status" value="1"/>
</dbReference>
<dbReference type="FunFam" id="3.40.50.300:FF:000056">
    <property type="entry name" value="Cell division ATP-binding protein FtsE"/>
    <property type="match status" value="1"/>
</dbReference>
<accession>A0A0G1IHH6</accession>
<dbReference type="InterPro" id="IPR003593">
    <property type="entry name" value="AAA+_ATPase"/>
</dbReference>
<dbReference type="PROSITE" id="PS00211">
    <property type="entry name" value="ABC_TRANSPORTER_1"/>
    <property type="match status" value="1"/>
</dbReference>
<dbReference type="EMBL" id="LCIQ01000062">
    <property type="protein sequence ID" value="KKT58313.1"/>
    <property type="molecule type" value="Genomic_DNA"/>
</dbReference>
<gene>
    <name evidence="9" type="primary">ftsE</name>
    <name evidence="12" type="ORF">UW52_C0062G0004</name>
</gene>
<sequence length="244" mass="27243">MIQFDHVSKEFGASSVALSDITVEIRDGEFVFLIGASGAGKSTFLRLILRDLLPTSGIIIVDDWDITKLPQSKIHLLRRKVGMVFQDFKLLIDRTIYENVALGLEILGKSKEETEKGVVDVLELVGLSNKKNSFPLQLSAGEMQRVSIARAIVGGPKILLADEPTGNLDPDTSWDIMQILREIHSLGTTVIVATHNAAFVNEMKKRTITIKNGEITSDEEKGRYHQTERGKEHRHHHSEAHKEK</sequence>
<keyword evidence="3 9" id="KW-1003">Cell membrane</keyword>
<dbReference type="SMART" id="SM00382">
    <property type="entry name" value="AAA"/>
    <property type="match status" value="1"/>
</dbReference>
<dbReference type="AlphaFoldDB" id="A0A0G1IHH6"/>
<name>A0A0G1IHH6_9BACT</name>
<evidence type="ECO:0000256" key="1">
    <source>
        <dbReference type="ARBA" id="ARBA00005417"/>
    </source>
</evidence>
<evidence type="ECO:0000256" key="2">
    <source>
        <dbReference type="ARBA" id="ARBA00020019"/>
    </source>
</evidence>
<evidence type="ECO:0000256" key="7">
    <source>
        <dbReference type="ARBA" id="ARBA00023136"/>
    </source>
</evidence>
<dbReference type="SUPFAM" id="SSF52540">
    <property type="entry name" value="P-loop containing nucleoside triphosphate hydrolases"/>
    <property type="match status" value="1"/>
</dbReference>
<dbReference type="PATRIC" id="fig|1618437.3.peg.1003"/>
<evidence type="ECO:0000313" key="13">
    <source>
        <dbReference type="Proteomes" id="UP000034521"/>
    </source>
</evidence>
<keyword evidence="7 9" id="KW-0472">Membrane</keyword>
<dbReference type="PANTHER" id="PTHR24220">
    <property type="entry name" value="IMPORT ATP-BINDING PROTEIN"/>
    <property type="match status" value="1"/>
</dbReference>
<organism evidence="12 13">
    <name type="scientific">Candidatus Gottesmanbacteria bacterium GW2011_GWA1_44_24b</name>
    <dbReference type="NCBI Taxonomy" id="1618437"/>
    <lineage>
        <taxon>Bacteria</taxon>
        <taxon>Candidatus Gottesmaniibacteriota</taxon>
    </lineage>
</organism>
<dbReference type="Pfam" id="PF00005">
    <property type="entry name" value="ABC_tran"/>
    <property type="match status" value="1"/>
</dbReference>
<feature type="domain" description="ABC transporter" evidence="11">
    <location>
        <begin position="2"/>
        <end position="237"/>
    </location>
</feature>
<evidence type="ECO:0000313" key="12">
    <source>
        <dbReference type="EMBL" id="KKT58313.1"/>
    </source>
</evidence>
<feature type="compositionally biased region" description="Basic residues" evidence="10">
    <location>
        <begin position="232"/>
        <end position="244"/>
    </location>
</feature>
<feature type="region of interest" description="Disordered" evidence="10">
    <location>
        <begin position="214"/>
        <end position="244"/>
    </location>
</feature>
<dbReference type="InterPro" id="IPR015854">
    <property type="entry name" value="ABC_transpr_LolD-like"/>
</dbReference>
<evidence type="ECO:0000256" key="3">
    <source>
        <dbReference type="ARBA" id="ARBA00022475"/>
    </source>
</evidence>
<feature type="compositionally biased region" description="Basic and acidic residues" evidence="10">
    <location>
        <begin position="218"/>
        <end position="231"/>
    </location>
</feature>
<dbReference type="Proteomes" id="UP000034521">
    <property type="component" value="Unassembled WGS sequence"/>
</dbReference>
<dbReference type="InterPro" id="IPR027417">
    <property type="entry name" value="P-loop_NTPase"/>
</dbReference>
<dbReference type="GO" id="GO:0016887">
    <property type="term" value="F:ATP hydrolysis activity"/>
    <property type="evidence" value="ECO:0007669"/>
    <property type="project" value="InterPro"/>
</dbReference>
<dbReference type="GO" id="GO:0005524">
    <property type="term" value="F:ATP binding"/>
    <property type="evidence" value="ECO:0007669"/>
    <property type="project" value="UniProtKB-UniRule"/>
</dbReference>
<comment type="subunit">
    <text evidence="9">Homodimer. Forms a membrane-associated complex with FtsX.</text>
</comment>
<evidence type="ECO:0000256" key="6">
    <source>
        <dbReference type="ARBA" id="ARBA00022840"/>
    </source>
</evidence>
<keyword evidence="4 9" id="KW-0132">Cell division</keyword>
<evidence type="ECO:0000256" key="10">
    <source>
        <dbReference type="SAM" id="MobiDB-lite"/>
    </source>
</evidence>
<dbReference type="GO" id="GO:0005886">
    <property type="term" value="C:plasma membrane"/>
    <property type="evidence" value="ECO:0007669"/>
    <property type="project" value="UniProtKB-SubCell"/>
</dbReference>
<keyword evidence="5 9" id="KW-0547">Nucleotide-binding</keyword>
<comment type="subcellular location">
    <subcellularLocation>
        <location evidence="9">Cell membrane</location>
        <topology evidence="9">Peripheral membrane protein</topology>
        <orientation evidence="9">Cytoplasmic side</orientation>
    </subcellularLocation>
</comment>
<dbReference type="GO" id="GO:0022857">
    <property type="term" value="F:transmembrane transporter activity"/>
    <property type="evidence" value="ECO:0007669"/>
    <property type="project" value="TreeGrafter"/>
</dbReference>
<reference evidence="12 13" key="1">
    <citation type="journal article" date="2015" name="Nature">
        <title>rRNA introns, odd ribosomes, and small enigmatic genomes across a large radiation of phyla.</title>
        <authorList>
            <person name="Brown C.T."/>
            <person name="Hug L.A."/>
            <person name="Thomas B.C."/>
            <person name="Sharon I."/>
            <person name="Castelle C.J."/>
            <person name="Singh A."/>
            <person name="Wilkins M.J."/>
            <person name="Williams K.H."/>
            <person name="Banfield J.F."/>
        </authorList>
    </citation>
    <scope>NUCLEOTIDE SEQUENCE [LARGE SCALE GENOMIC DNA]</scope>
</reference>